<dbReference type="EMBL" id="MN739334">
    <property type="protein sequence ID" value="QHS99093.1"/>
    <property type="molecule type" value="Genomic_DNA"/>
</dbReference>
<feature type="transmembrane region" description="Helical" evidence="1">
    <location>
        <begin position="64"/>
        <end position="86"/>
    </location>
</feature>
<feature type="transmembrane region" description="Helical" evidence="1">
    <location>
        <begin position="207"/>
        <end position="232"/>
    </location>
</feature>
<feature type="transmembrane region" description="Helical" evidence="1">
    <location>
        <begin position="169"/>
        <end position="187"/>
    </location>
</feature>
<keyword evidence="1" id="KW-0812">Transmembrane</keyword>
<sequence length="745" mass="82442">MSINYKIMGLITGIVSLVILLGSLSRILIPIIRKKPSLYGFGTTLTLFLGILGGIMSLTGNWKWWWVVPSSSVSIYAILQLIAQITSWSNGSEVLKKFLPLTTILSTMLLLISVIPGLKDIVAQNMSSGIRWPIIIISTLIIIFALFIGVGAGNIMLGFLTAGNIMSKNWVRIVVSLISTIWLGIYFGMSTDQMYKWFTGETLTNTLALRVLQLLTFGLGIISASAFFAATLTNLPNEMGFRERFKSIFQGGIWALSLKIILVLVFIIGLIIGLVKLGIMNMSTSIANIITLTIQILCIIAILFGAFRYVINNPRLLSSIKNNFLIKLLFNIIMTIPCLLTYLTQAIFGTISATGAAAGKGASFATKLQIASPPKMVLIILAVEILTVSSYVLLPMFRKWIYTFTPGNNGDIVLRQRIAGVQNVILAARNKFTDDISVNGTKLNDINWEKIYSENLYLLDDIHTKALKGYLTNLGYKDYYDTMRDNELVNNILGKPITLNAAISFIQTKNKVDTIISDSLNIKHLANKLEALEKQPEAGGSFDSKILNNKPTYINKKTHIGLYENLKGQTTSTFSDNKVVLRSADAADDYNYNYGLSAWIFLMAQPPSYGVGYSKFTKVLDYAGKPTILYNPDLKTLKITMNTYKKENGAIYAKTIYKTTDFPLQRWNNIVINTVGGTLDIFINKNLVASISNIIPYMTNDAIVIGDKPGISGAVANVTYFSKPISQQKITFFYNNLVNKDPPVI</sequence>
<dbReference type="AlphaFoldDB" id="A0A6C0C6E3"/>
<name>A0A6C0C6E3_9ZZZZ</name>
<evidence type="ECO:0000256" key="1">
    <source>
        <dbReference type="SAM" id="Phobius"/>
    </source>
</evidence>
<feature type="transmembrane region" description="Helical" evidence="1">
    <location>
        <begin position="98"/>
        <end position="118"/>
    </location>
</feature>
<reference evidence="2" key="1">
    <citation type="journal article" date="2020" name="Nature">
        <title>Giant virus diversity and host interactions through global metagenomics.</title>
        <authorList>
            <person name="Schulz F."/>
            <person name="Roux S."/>
            <person name="Paez-Espino D."/>
            <person name="Jungbluth S."/>
            <person name="Walsh D.A."/>
            <person name="Denef V.J."/>
            <person name="McMahon K.D."/>
            <person name="Konstantinidis K.T."/>
            <person name="Eloe-Fadrosh E.A."/>
            <person name="Kyrpides N.C."/>
            <person name="Woyke T."/>
        </authorList>
    </citation>
    <scope>NUCLEOTIDE SEQUENCE</scope>
    <source>
        <strain evidence="2">GVMAG-M-3300020185-33</strain>
    </source>
</reference>
<feature type="transmembrane region" description="Helical" evidence="1">
    <location>
        <begin position="286"/>
        <end position="307"/>
    </location>
</feature>
<feature type="transmembrane region" description="Helical" evidence="1">
    <location>
        <begin position="130"/>
        <end position="157"/>
    </location>
</feature>
<feature type="transmembrane region" description="Helical" evidence="1">
    <location>
        <begin position="38"/>
        <end position="58"/>
    </location>
</feature>
<organism evidence="2">
    <name type="scientific">viral metagenome</name>
    <dbReference type="NCBI Taxonomy" id="1070528"/>
    <lineage>
        <taxon>unclassified sequences</taxon>
        <taxon>metagenomes</taxon>
        <taxon>organismal metagenomes</taxon>
    </lineage>
</organism>
<protein>
    <submittedName>
        <fullName evidence="2">Uncharacterized protein</fullName>
    </submittedName>
</protein>
<feature type="transmembrane region" description="Helical" evidence="1">
    <location>
        <begin position="253"/>
        <end position="274"/>
    </location>
</feature>
<dbReference type="Gene3D" id="2.60.120.200">
    <property type="match status" value="1"/>
</dbReference>
<evidence type="ECO:0000313" key="2">
    <source>
        <dbReference type="EMBL" id="QHS99093.1"/>
    </source>
</evidence>
<keyword evidence="1" id="KW-1133">Transmembrane helix</keyword>
<dbReference type="InterPro" id="IPR013320">
    <property type="entry name" value="ConA-like_dom_sf"/>
</dbReference>
<dbReference type="SUPFAM" id="SSF49899">
    <property type="entry name" value="Concanavalin A-like lectins/glucanases"/>
    <property type="match status" value="1"/>
</dbReference>
<accession>A0A6C0C6E3</accession>
<dbReference type="Pfam" id="PF13385">
    <property type="entry name" value="Laminin_G_3"/>
    <property type="match status" value="1"/>
</dbReference>
<keyword evidence="1" id="KW-0472">Membrane</keyword>
<proteinExistence type="predicted"/>
<feature type="transmembrane region" description="Helical" evidence="1">
    <location>
        <begin position="6"/>
        <end position="29"/>
    </location>
</feature>
<feature type="transmembrane region" description="Helical" evidence="1">
    <location>
        <begin position="328"/>
        <end position="356"/>
    </location>
</feature>
<feature type="transmembrane region" description="Helical" evidence="1">
    <location>
        <begin position="376"/>
        <end position="394"/>
    </location>
</feature>